<name>A0A1C7NJL6_9FUNG</name>
<accession>A0A1C7NJL6</accession>
<dbReference type="Proteomes" id="UP000093000">
    <property type="component" value="Unassembled WGS sequence"/>
</dbReference>
<dbReference type="EMBL" id="LUGH01000101">
    <property type="protein sequence ID" value="OBZ89317.1"/>
    <property type="molecule type" value="Genomic_DNA"/>
</dbReference>
<dbReference type="InParanoid" id="A0A1C7NJL6"/>
<sequence length="86" mass="9659">MNPGAVSYPPDNLNEMAPPQKVTGSAETERQQELEAAPKKTDSKNHSIRDSLHEVKENIKETFQSDHHHGQEGQKRPQDGKTNPME</sequence>
<protein>
    <submittedName>
        <fullName evidence="2">Uncharacterized protein</fullName>
    </submittedName>
</protein>
<gene>
    <name evidence="2" type="ORF">A0J61_02633</name>
</gene>
<dbReference type="AlphaFoldDB" id="A0A1C7NJL6"/>
<dbReference type="OrthoDB" id="2268597at2759"/>
<feature type="region of interest" description="Disordered" evidence="1">
    <location>
        <begin position="1"/>
        <end position="86"/>
    </location>
</feature>
<evidence type="ECO:0000256" key="1">
    <source>
        <dbReference type="SAM" id="MobiDB-lite"/>
    </source>
</evidence>
<evidence type="ECO:0000313" key="3">
    <source>
        <dbReference type="Proteomes" id="UP000093000"/>
    </source>
</evidence>
<comment type="caution">
    <text evidence="2">The sequence shown here is derived from an EMBL/GenBank/DDBJ whole genome shotgun (WGS) entry which is preliminary data.</text>
</comment>
<reference evidence="2 3" key="1">
    <citation type="submission" date="2016-03" db="EMBL/GenBank/DDBJ databases">
        <title>Choanephora cucurbitarum.</title>
        <authorList>
            <person name="Min B."/>
            <person name="Park H."/>
            <person name="Park J.-H."/>
            <person name="Shin H.-D."/>
            <person name="Choi I.-G."/>
        </authorList>
    </citation>
    <scope>NUCLEOTIDE SEQUENCE [LARGE SCALE GENOMIC DNA]</scope>
    <source>
        <strain evidence="2 3">KUS-F28377</strain>
    </source>
</reference>
<organism evidence="2 3">
    <name type="scientific">Choanephora cucurbitarum</name>
    <dbReference type="NCBI Taxonomy" id="101091"/>
    <lineage>
        <taxon>Eukaryota</taxon>
        <taxon>Fungi</taxon>
        <taxon>Fungi incertae sedis</taxon>
        <taxon>Mucoromycota</taxon>
        <taxon>Mucoromycotina</taxon>
        <taxon>Mucoromycetes</taxon>
        <taxon>Mucorales</taxon>
        <taxon>Mucorineae</taxon>
        <taxon>Choanephoraceae</taxon>
        <taxon>Choanephoroideae</taxon>
        <taxon>Choanephora</taxon>
    </lineage>
</organism>
<evidence type="ECO:0000313" key="2">
    <source>
        <dbReference type="EMBL" id="OBZ89317.1"/>
    </source>
</evidence>
<feature type="compositionally biased region" description="Basic and acidic residues" evidence="1">
    <location>
        <begin position="27"/>
        <end position="79"/>
    </location>
</feature>
<proteinExistence type="predicted"/>
<keyword evidence="3" id="KW-1185">Reference proteome</keyword>